<evidence type="ECO:0000313" key="3">
    <source>
        <dbReference type="EMBL" id="GLK10842.1"/>
    </source>
</evidence>
<evidence type="ECO:0000256" key="1">
    <source>
        <dbReference type="SAM" id="MobiDB-lite"/>
    </source>
</evidence>
<keyword evidence="2" id="KW-1133">Transmembrane helix</keyword>
<feature type="compositionally biased region" description="Low complexity" evidence="1">
    <location>
        <begin position="403"/>
        <end position="428"/>
    </location>
</feature>
<feature type="compositionally biased region" description="Pro residues" evidence="1">
    <location>
        <begin position="64"/>
        <end position="76"/>
    </location>
</feature>
<feature type="region of interest" description="Disordered" evidence="1">
    <location>
        <begin position="184"/>
        <end position="513"/>
    </location>
</feature>
<name>A0A9W6ME78_9ACTN</name>
<dbReference type="AlphaFoldDB" id="A0A9W6ME78"/>
<feature type="compositionally biased region" description="Basic and acidic residues" evidence="1">
    <location>
        <begin position="380"/>
        <end position="396"/>
    </location>
</feature>
<sequence>MILISAGLVLTAIVLLIAGFVLAKPFLVMWSIAVSVLSAVFLVIGALLRRHELFPGGGRAGAAPPFPQKGPVPQGPPTTQNQPPAAQAPQTTAPYGVRQTAPVAPQPPLGRPEAGPSGPVPAARRGPLDDEAIVLVIPGRKRYHVAGCRQLAGRDHEELTHEEAREEGFTPCTTCLPEFTAGIQQSASPEAQEPAVPSPQGPGLPRTASQEPGPSRPGESGSGDAGESGVQEPTARFASPYAPVTAPGDQDAPVTRPYVQGSPAPGEQSRPRGNEQSPAGRATTPPLRAAEPATAFPVRFPVPEPETPADANATSWFSRDLAASLASGGEPAQPGAEPSAKERAAAGAAPEESPDKPVKPVKAASPATVDEPAEAGPRTGDARPETKPGSDADPRADAPAGQKTPAPSSAKQAAPAGPAAEPARTAEPVESAETGPGRAGRPAPVGSTSANPARPAPSGDRPAPSAAKKPSDGDDEGAETNPRGIPAVKDQPAGGSETVRIISGTRRFHSPDCPLIKGLDAIKGLEGSGLESMPLAEAEKAGMRSCSVCRPGS</sequence>
<dbReference type="EMBL" id="BSEV01000009">
    <property type="protein sequence ID" value="GLK10842.1"/>
    <property type="molecule type" value="Genomic_DNA"/>
</dbReference>
<protein>
    <submittedName>
        <fullName evidence="3">Uncharacterized protein</fullName>
    </submittedName>
</protein>
<feature type="compositionally biased region" description="Low complexity" evidence="1">
    <location>
        <begin position="209"/>
        <end position="219"/>
    </location>
</feature>
<feature type="region of interest" description="Disordered" evidence="1">
    <location>
        <begin position="59"/>
        <end position="126"/>
    </location>
</feature>
<keyword evidence="2" id="KW-0472">Membrane</keyword>
<feature type="compositionally biased region" description="Low complexity" evidence="1">
    <location>
        <begin position="77"/>
        <end position="94"/>
    </location>
</feature>
<feature type="transmembrane region" description="Helical" evidence="2">
    <location>
        <begin position="33"/>
        <end position="49"/>
    </location>
</feature>
<organism evidence="3 4">
    <name type="scientific">Streptosporangium carneum</name>
    <dbReference type="NCBI Taxonomy" id="47481"/>
    <lineage>
        <taxon>Bacteria</taxon>
        <taxon>Bacillati</taxon>
        <taxon>Actinomycetota</taxon>
        <taxon>Actinomycetes</taxon>
        <taxon>Streptosporangiales</taxon>
        <taxon>Streptosporangiaceae</taxon>
        <taxon>Streptosporangium</taxon>
    </lineage>
</organism>
<reference evidence="3" key="1">
    <citation type="journal article" date="2014" name="Int. J. Syst. Evol. Microbiol.">
        <title>Complete genome sequence of Corynebacterium casei LMG S-19264T (=DSM 44701T), isolated from a smear-ripened cheese.</title>
        <authorList>
            <consortium name="US DOE Joint Genome Institute (JGI-PGF)"/>
            <person name="Walter F."/>
            <person name="Albersmeier A."/>
            <person name="Kalinowski J."/>
            <person name="Ruckert C."/>
        </authorList>
    </citation>
    <scope>NUCLEOTIDE SEQUENCE</scope>
    <source>
        <strain evidence="3">VKM Ac-2007</strain>
    </source>
</reference>
<evidence type="ECO:0000313" key="4">
    <source>
        <dbReference type="Proteomes" id="UP001143474"/>
    </source>
</evidence>
<comment type="caution">
    <text evidence="3">The sequence shown here is derived from an EMBL/GenBank/DDBJ whole genome shotgun (WGS) entry which is preliminary data.</text>
</comment>
<gene>
    <name evidence="3" type="ORF">GCM10017600_42480</name>
</gene>
<keyword evidence="2" id="KW-0812">Transmembrane</keyword>
<keyword evidence="4" id="KW-1185">Reference proteome</keyword>
<reference evidence="3" key="2">
    <citation type="submission" date="2023-01" db="EMBL/GenBank/DDBJ databases">
        <authorList>
            <person name="Sun Q."/>
            <person name="Evtushenko L."/>
        </authorList>
    </citation>
    <scope>NUCLEOTIDE SEQUENCE</scope>
    <source>
        <strain evidence="3">VKM Ac-2007</strain>
    </source>
</reference>
<feature type="compositionally biased region" description="Low complexity" evidence="1">
    <location>
        <begin position="435"/>
        <end position="444"/>
    </location>
</feature>
<dbReference type="RefSeq" id="WP_271219251.1">
    <property type="nucleotide sequence ID" value="NZ_BSEV01000009.1"/>
</dbReference>
<accession>A0A9W6ME78</accession>
<evidence type="ECO:0000256" key="2">
    <source>
        <dbReference type="SAM" id="Phobius"/>
    </source>
</evidence>
<dbReference type="Proteomes" id="UP001143474">
    <property type="component" value="Unassembled WGS sequence"/>
</dbReference>
<proteinExistence type="predicted"/>